<protein>
    <submittedName>
        <fullName evidence="5">GntR family transcriptional regulator</fullName>
    </submittedName>
</protein>
<dbReference type="SMART" id="SM00895">
    <property type="entry name" value="FCD"/>
    <property type="match status" value="1"/>
</dbReference>
<accession>A0A931EXQ6</accession>
<dbReference type="GO" id="GO:0003677">
    <property type="term" value="F:DNA binding"/>
    <property type="evidence" value="ECO:0007669"/>
    <property type="project" value="UniProtKB-KW"/>
</dbReference>
<dbReference type="SUPFAM" id="SSF48008">
    <property type="entry name" value="GntR ligand-binding domain-like"/>
    <property type="match status" value="1"/>
</dbReference>
<evidence type="ECO:0000256" key="3">
    <source>
        <dbReference type="ARBA" id="ARBA00023163"/>
    </source>
</evidence>
<dbReference type="PROSITE" id="PS50949">
    <property type="entry name" value="HTH_GNTR"/>
    <property type="match status" value="1"/>
</dbReference>
<name>A0A931EXQ6_9ACTN</name>
<dbReference type="InterPro" id="IPR008920">
    <property type="entry name" value="TF_FadR/GntR_C"/>
</dbReference>
<proteinExistence type="predicted"/>
<dbReference type="SUPFAM" id="SSF46785">
    <property type="entry name" value="Winged helix' DNA-binding domain"/>
    <property type="match status" value="1"/>
</dbReference>
<dbReference type="AlphaFoldDB" id="A0A931EXQ6"/>
<dbReference type="SMART" id="SM00345">
    <property type="entry name" value="HTH_GNTR"/>
    <property type="match status" value="1"/>
</dbReference>
<dbReference type="InterPro" id="IPR036390">
    <property type="entry name" value="WH_DNA-bd_sf"/>
</dbReference>
<dbReference type="CDD" id="cd07377">
    <property type="entry name" value="WHTH_GntR"/>
    <property type="match status" value="1"/>
</dbReference>
<evidence type="ECO:0000313" key="5">
    <source>
        <dbReference type="EMBL" id="MBF8184416.1"/>
    </source>
</evidence>
<keyword evidence="1" id="KW-0805">Transcription regulation</keyword>
<feature type="domain" description="HTH gntR-type" evidence="4">
    <location>
        <begin position="10"/>
        <end position="77"/>
    </location>
</feature>
<evidence type="ECO:0000256" key="2">
    <source>
        <dbReference type="ARBA" id="ARBA00023125"/>
    </source>
</evidence>
<dbReference type="Pfam" id="PF07729">
    <property type="entry name" value="FCD"/>
    <property type="match status" value="1"/>
</dbReference>
<dbReference type="InterPro" id="IPR011711">
    <property type="entry name" value="GntR_C"/>
</dbReference>
<dbReference type="GO" id="GO:0003700">
    <property type="term" value="F:DNA-binding transcription factor activity"/>
    <property type="evidence" value="ECO:0007669"/>
    <property type="project" value="InterPro"/>
</dbReference>
<dbReference type="Gene3D" id="1.20.120.530">
    <property type="entry name" value="GntR ligand-binding domain-like"/>
    <property type="match status" value="1"/>
</dbReference>
<dbReference type="InterPro" id="IPR000524">
    <property type="entry name" value="Tscrpt_reg_HTH_GntR"/>
</dbReference>
<keyword evidence="2" id="KW-0238">DNA-binding</keyword>
<dbReference type="RefSeq" id="WP_195893391.1">
    <property type="nucleotide sequence ID" value="NZ_JADOGI010000002.1"/>
</dbReference>
<keyword evidence="6" id="KW-1185">Reference proteome</keyword>
<evidence type="ECO:0000256" key="1">
    <source>
        <dbReference type="ARBA" id="ARBA00023015"/>
    </source>
</evidence>
<dbReference type="PANTHER" id="PTHR43537">
    <property type="entry name" value="TRANSCRIPTIONAL REGULATOR, GNTR FAMILY"/>
    <property type="match status" value="1"/>
</dbReference>
<keyword evidence="3" id="KW-0804">Transcription</keyword>
<dbReference type="PANTHER" id="PTHR43537:SF51">
    <property type="entry name" value="HTH-TYPE TRANSCRIPTIONAL REGULATOR LGOR-RELATED"/>
    <property type="match status" value="1"/>
</dbReference>
<evidence type="ECO:0000313" key="6">
    <source>
        <dbReference type="Proteomes" id="UP000605361"/>
    </source>
</evidence>
<dbReference type="EMBL" id="JADOGI010000002">
    <property type="protein sequence ID" value="MBF8184416.1"/>
    <property type="molecule type" value="Genomic_DNA"/>
</dbReference>
<reference evidence="5" key="1">
    <citation type="submission" date="2020-11" db="EMBL/GenBank/DDBJ databases">
        <title>Whole-genome analyses of Nonomuraea sp. K274.</title>
        <authorList>
            <person name="Veyisoglu A."/>
        </authorList>
    </citation>
    <scope>NUCLEOTIDE SEQUENCE</scope>
    <source>
        <strain evidence="5">K274</strain>
    </source>
</reference>
<dbReference type="InterPro" id="IPR036388">
    <property type="entry name" value="WH-like_DNA-bd_sf"/>
</dbReference>
<dbReference type="Pfam" id="PF00392">
    <property type="entry name" value="GntR"/>
    <property type="match status" value="1"/>
</dbReference>
<dbReference type="Proteomes" id="UP000605361">
    <property type="component" value="Unassembled WGS sequence"/>
</dbReference>
<sequence>MSVQEGTPSSRLVLDVYKRLRQEIVTGQLRPNQPIVEADVAQRLGMSRTPVRESLQRLAMDGLVVSQRRRWVVYEHSAEEVRHIYEVRAALEGEAAKLACERITERDLARLKELEPQATSFHMVARDERVAINDQFHRHIAESAHNPRLADMLEQNKLYFFNRQIAAMYSADELAASSRQHEQLVAAIVQRDGERARKIASQHVTDALNQVMDKMF</sequence>
<evidence type="ECO:0000259" key="4">
    <source>
        <dbReference type="PROSITE" id="PS50949"/>
    </source>
</evidence>
<comment type="caution">
    <text evidence="5">The sequence shown here is derived from an EMBL/GenBank/DDBJ whole genome shotgun (WGS) entry which is preliminary data.</text>
</comment>
<dbReference type="Gene3D" id="1.10.10.10">
    <property type="entry name" value="Winged helix-like DNA-binding domain superfamily/Winged helix DNA-binding domain"/>
    <property type="match status" value="1"/>
</dbReference>
<organism evidence="5 6">
    <name type="scientific">Nonomuraea cypriaca</name>
    <dbReference type="NCBI Taxonomy" id="1187855"/>
    <lineage>
        <taxon>Bacteria</taxon>
        <taxon>Bacillati</taxon>
        <taxon>Actinomycetota</taxon>
        <taxon>Actinomycetes</taxon>
        <taxon>Streptosporangiales</taxon>
        <taxon>Streptosporangiaceae</taxon>
        <taxon>Nonomuraea</taxon>
    </lineage>
</organism>
<gene>
    <name evidence="5" type="ORF">ITP53_01365</name>
</gene>